<dbReference type="AlphaFoldDB" id="A0AAQ3JMB2"/>
<evidence type="ECO:0000256" key="5">
    <source>
        <dbReference type="SAM" id="MobiDB-lite"/>
    </source>
</evidence>
<organism evidence="7 8">
    <name type="scientific">Canna indica</name>
    <name type="common">Indian-shot</name>
    <dbReference type="NCBI Taxonomy" id="4628"/>
    <lineage>
        <taxon>Eukaryota</taxon>
        <taxon>Viridiplantae</taxon>
        <taxon>Streptophyta</taxon>
        <taxon>Embryophyta</taxon>
        <taxon>Tracheophyta</taxon>
        <taxon>Spermatophyta</taxon>
        <taxon>Magnoliopsida</taxon>
        <taxon>Liliopsida</taxon>
        <taxon>Zingiberales</taxon>
        <taxon>Cannaceae</taxon>
        <taxon>Canna</taxon>
    </lineage>
</organism>
<evidence type="ECO:0000313" key="8">
    <source>
        <dbReference type="Proteomes" id="UP001327560"/>
    </source>
</evidence>
<dbReference type="CDD" id="cd18791">
    <property type="entry name" value="SF2_C_RHA"/>
    <property type="match status" value="1"/>
</dbReference>
<dbReference type="Pfam" id="PF23362">
    <property type="entry name" value="DHX37_C"/>
    <property type="match status" value="1"/>
</dbReference>
<dbReference type="EMBL" id="CP136890">
    <property type="protein sequence ID" value="WOK92629.1"/>
    <property type="molecule type" value="Genomic_DNA"/>
</dbReference>
<feature type="region of interest" description="Disordered" evidence="5">
    <location>
        <begin position="486"/>
        <end position="507"/>
    </location>
</feature>
<protein>
    <recommendedName>
        <fullName evidence="6">Helicase C-terminal domain-containing protein</fullName>
    </recommendedName>
</protein>
<dbReference type="Pfam" id="PF21010">
    <property type="entry name" value="HA2_C"/>
    <property type="match status" value="1"/>
</dbReference>
<dbReference type="GO" id="GO:0005524">
    <property type="term" value="F:ATP binding"/>
    <property type="evidence" value="ECO:0007669"/>
    <property type="project" value="UniProtKB-KW"/>
</dbReference>
<reference evidence="7 8" key="1">
    <citation type="submission" date="2023-10" db="EMBL/GenBank/DDBJ databases">
        <title>Chromosome-scale genome assembly provides insights into flower coloration mechanisms of Canna indica.</title>
        <authorList>
            <person name="Li C."/>
        </authorList>
    </citation>
    <scope>NUCLEOTIDE SEQUENCE [LARGE SCALE GENOMIC DNA]</scope>
    <source>
        <tissue evidence="7">Flower</tissue>
    </source>
</reference>
<dbReference type="Pfam" id="PF07717">
    <property type="entry name" value="OB_NTP_bind"/>
    <property type="match status" value="1"/>
</dbReference>
<keyword evidence="4" id="KW-0067">ATP-binding</keyword>
<dbReference type="InterPro" id="IPR056371">
    <property type="entry name" value="DHX37-like_C"/>
</dbReference>
<keyword evidence="8" id="KW-1185">Reference proteome</keyword>
<dbReference type="GO" id="GO:0000462">
    <property type="term" value="P:maturation of SSU-rRNA from tricistronic rRNA transcript (SSU-rRNA, 5.8S rRNA, LSU-rRNA)"/>
    <property type="evidence" value="ECO:0007669"/>
    <property type="project" value="TreeGrafter"/>
</dbReference>
<dbReference type="GO" id="GO:0016787">
    <property type="term" value="F:hydrolase activity"/>
    <property type="evidence" value="ECO:0007669"/>
    <property type="project" value="UniProtKB-KW"/>
</dbReference>
<dbReference type="GO" id="GO:0005730">
    <property type="term" value="C:nucleolus"/>
    <property type="evidence" value="ECO:0007669"/>
    <property type="project" value="TreeGrafter"/>
</dbReference>
<keyword evidence="2" id="KW-0378">Hydrolase</keyword>
<dbReference type="PANTHER" id="PTHR18934">
    <property type="entry name" value="ATP-DEPENDENT RNA HELICASE"/>
    <property type="match status" value="1"/>
</dbReference>
<feature type="region of interest" description="Disordered" evidence="5">
    <location>
        <begin position="435"/>
        <end position="458"/>
    </location>
</feature>
<dbReference type="InterPro" id="IPR011709">
    <property type="entry name" value="DEAD-box_helicase_OB_fold"/>
</dbReference>
<evidence type="ECO:0000256" key="4">
    <source>
        <dbReference type="ARBA" id="ARBA00022840"/>
    </source>
</evidence>
<keyword evidence="3" id="KW-0347">Helicase</keyword>
<dbReference type="Gene3D" id="1.20.120.1080">
    <property type="match status" value="1"/>
</dbReference>
<dbReference type="Pfam" id="PF00271">
    <property type="entry name" value="Helicase_C"/>
    <property type="match status" value="1"/>
</dbReference>
<dbReference type="InterPro" id="IPR027417">
    <property type="entry name" value="P-loop_NTPase"/>
</dbReference>
<feature type="compositionally biased region" description="Basic and acidic residues" evidence="5">
    <location>
        <begin position="57"/>
        <end position="70"/>
    </location>
</feature>
<dbReference type="PANTHER" id="PTHR18934:SF99">
    <property type="entry name" value="ATP-DEPENDENT RNA HELICASE DHX37-RELATED"/>
    <property type="match status" value="1"/>
</dbReference>
<feature type="domain" description="Helicase C-terminal" evidence="6">
    <location>
        <begin position="477"/>
        <end position="655"/>
    </location>
</feature>
<evidence type="ECO:0000256" key="3">
    <source>
        <dbReference type="ARBA" id="ARBA00022806"/>
    </source>
</evidence>
<name>A0AAQ3JMB2_9LILI</name>
<dbReference type="Gene3D" id="3.40.50.300">
    <property type="entry name" value="P-loop containing nucleotide triphosphate hydrolases"/>
    <property type="match status" value="2"/>
</dbReference>
<dbReference type="Proteomes" id="UP001327560">
    <property type="component" value="Chromosome 1"/>
</dbReference>
<evidence type="ECO:0000256" key="2">
    <source>
        <dbReference type="ARBA" id="ARBA00022801"/>
    </source>
</evidence>
<feature type="region of interest" description="Disordered" evidence="5">
    <location>
        <begin position="51"/>
        <end position="70"/>
    </location>
</feature>
<feature type="region of interest" description="Disordered" evidence="5">
    <location>
        <begin position="753"/>
        <end position="778"/>
    </location>
</feature>
<feature type="compositionally biased region" description="Basic and acidic residues" evidence="5">
    <location>
        <begin position="762"/>
        <end position="778"/>
    </location>
</feature>
<dbReference type="GO" id="GO:0003723">
    <property type="term" value="F:RNA binding"/>
    <property type="evidence" value="ECO:0007669"/>
    <property type="project" value="TreeGrafter"/>
</dbReference>
<dbReference type="PROSITE" id="PS51194">
    <property type="entry name" value="HELICASE_CTER"/>
    <property type="match status" value="1"/>
</dbReference>
<dbReference type="InterPro" id="IPR007502">
    <property type="entry name" value="Helicase-assoc_dom"/>
</dbReference>
<dbReference type="GO" id="GO:0004386">
    <property type="term" value="F:helicase activity"/>
    <property type="evidence" value="ECO:0007669"/>
    <property type="project" value="UniProtKB-KW"/>
</dbReference>
<evidence type="ECO:0000313" key="7">
    <source>
        <dbReference type="EMBL" id="WOK92629.1"/>
    </source>
</evidence>
<gene>
    <name evidence="7" type="ORF">Cni_G01320</name>
</gene>
<evidence type="ECO:0000256" key="1">
    <source>
        <dbReference type="ARBA" id="ARBA00022741"/>
    </source>
</evidence>
<keyword evidence="1" id="KW-0547">Nucleotide-binding</keyword>
<dbReference type="SMART" id="SM00490">
    <property type="entry name" value="HELICc"/>
    <property type="match status" value="1"/>
</dbReference>
<dbReference type="FunFam" id="1.20.120.1080:FF:000021">
    <property type="entry name" value="ATP-dependent RNA helicase DEAH13"/>
    <property type="match status" value="1"/>
</dbReference>
<dbReference type="SMART" id="SM00847">
    <property type="entry name" value="HA2"/>
    <property type="match status" value="1"/>
</dbReference>
<accession>A0AAQ3JMB2</accession>
<dbReference type="SUPFAM" id="SSF52540">
    <property type="entry name" value="P-loop containing nucleoside triphosphate hydrolases"/>
    <property type="match status" value="1"/>
</dbReference>
<evidence type="ECO:0000259" key="6">
    <source>
        <dbReference type="PROSITE" id="PS51194"/>
    </source>
</evidence>
<proteinExistence type="predicted"/>
<feature type="compositionally biased region" description="Acidic residues" evidence="5">
    <location>
        <begin position="446"/>
        <end position="458"/>
    </location>
</feature>
<dbReference type="InterPro" id="IPR001650">
    <property type="entry name" value="Helicase_C-like"/>
</dbReference>
<sequence>MRSKANNANQLLDEAATMSLLAVPERWNPAEDGSNALVLPGNKKNKLKMQLKKEKKKEHSTMSKSKERKLRQLEEEKRNKLLQAKSIKILEKHKICDSAYSLLHSSGTIGQVETFKERRLRTVQLSKADLQVPEDTFSFKGKDNQNVSCNNEASLEVDPEQSLQDGICVNNSILPEKCNKIDDGSTKMVLDVMSPSLEAREKNASSCSVADQIHSSTILGTHDGLEVNVMDNVPSAPNEKYQEINSSTELTVQEQVNRATVVHVSQPDEKLYAEQQEKILEGATISPENMLTQLRLVLMSATLQVEDFVANNKLFDQRPPVLEVPVRQFPVTIHFSKKIHEDYLGQAYRKVLDIHKRLPPGGILVFVTGQREVEFLCKKLQNASQKLTKRNSIKQVDNVLGAMSETNMKEIDEAFEIENDLPRFSSYEDDNNLDAYSDFTSSGSDSDLDSERENEDMMSLEGAEKTGLVLDFGSLSTLKASFSALSGSSSSEPSCRPELSLPSLPPASDLESYSESSSLSASSMYVLPLYAMLPASAQLRVFEEVPEGERLVVVATNVAETSLTIPGIKYVVDTGKEKVKNYIHSAGMATYEVCWISKASATQRAGRAGRTAPGHCYRLYSSAAFSKDEIFPKFSCPEISKVPVDGIVLLMKSMGIDKVANFPFPSPPNSEALSEAGNCLRVLEALDMKDRLTPMGRATAQYPMSPRHSRMLLMIIKIMKNQKGYARANLVLGNAIAAAAALSFPNPFVTQFEENHGTNNDFNHEESLSTDKGKEEKQRQKKLKTMGREARARFCNPSSDALTVAYALQLFELEANPVIFCRDNSLHLKTMDEMSKLRKQLLQLVFHNNKFCEEFSWSHGTLEDVERSWKMHSDKKPLQMLEEELIAQSICAGWADRVAKRIRKTKDLSEGNTKVHAVPYQSCALKDTVYLHRRSSVSRSAPEFLVYTELLQTKRPYMYGVTTVKSDWLVKYASSLCTFSAPLTDPKPYYEPLSDQVLCWVSPTFGKHNWQLPLHGIPINNAILRLSVFAAALLEGNVLPCLRSVQKFLVAPPSSILRPEALCQRRVGDLLNKLKIGSQTIHSRAMLRDTWSENPQFLRLEIISSGFRRGFIISSRNFGDRCTLKFIMRGVNFSLKGPRKKGRPDDNGFIFEIKTY</sequence>